<dbReference type="SMART" id="SM00490">
    <property type="entry name" value="HELICc"/>
    <property type="match status" value="1"/>
</dbReference>
<keyword evidence="1" id="KW-0378">Hydrolase</keyword>
<dbReference type="GO" id="GO:0005524">
    <property type="term" value="F:ATP binding"/>
    <property type="evidence" value="ECO:0007669"/>
    <property type="project" value="InterPro"/>
</dbReference>
<dbReference type="PROSITE" id="PS51194">
    <property type="entry name" value="HELICASE_CTER"/>
    <property type="match status" value="1"/>
</dbReference>
<proteinExistence type="predicted"/>
<evidence type="ECO:0000259" key="4">
    <source>
        <dbReference type="PROSITE" id="PS50966"/>
    </source>
</evidence>
<evidence type="ECO:0000259" key="6">
    <source>
        <dbReference type="PROSITE" id="PS51194"/>
    </source>
</evidence>
<dbReference type="PANTHER" id="PTHR10799">
    <property type="entry name" value="SNF2/RAD54 HELICASE FAMILY"/>
    <property type="match status" value="1"/>
</dbReference>
<dbReference type="CDD" id="cd18793">
    <property type="entry name" value="SF2_C_SNF"/>
    <property type="match status" value="1"/>
</dbReference>
<dbReference type="InterPro" id="IPR027417">
    <property type="entry name" value="P-loop_NTPase"/>
</dbReference>
<feature type="domain" description="SWIM-type" evidence="4">
    <location>
        <begin position="57"/>
        <end position="94"/>
    </location>
</feature>
<dbReference type="InterPro" id="IPR013663">
    <property type="entry name" value="Helicase_SWF/SNF/SWI_bac"/>
</dbReference>
<evidence type="ECO:0000313" key="8">
    <source>
        <dbReference type="Proteomes" id="UP001220509"/>
    </source>
</evidence>
<gene>
    <name evidence="7" type="ORF">PQ456_01050</name>
</gene>
<keyword evidence="8" id="KW-1185">Reference proteome</keyword>
<keyword evidence="2" id="KW-0862">Zinc</keyword>
<keyword evidence="2" id="KW-0863">Zinc-finger</keyword>
<dbReference type="PROSITE" id="PS51192">
    <property type="entry name" value="HELICASE_ATP_BIND_1"/>
    <property type="match status" value="1"/>
</dbReference>
<dbReference type="InterPro" id="IPR007527">
    <property type="entry name" value="Znf_SWIM"/>
</dbReference>
<dbReference type="GO" id="GO:0008270">
    <property type="term" value="F:zinc ion binding"/>
    <property type="evidence" value="ECO:0007669"/>
    <property type="project" value="UniProtKB-KW"/>
</dbReference>
<dbReference type="InterPro" id="IPR014001">
    <property type="entry name" value="Helicase_ATP-bd"/>
</dbReference>
<feature type="domain" description="Helicase C-terminal" evidence="6">
    <location>
        <begin position="989"/>
        <end position="1151"/>
    </location>
</feature>
<dbReference type="Gene3D" id="3.40.50.10810">
    <property type="entry name" value="Tandem AAA-ATPase domain"/>
    <property type="match status" value="1"/>
</dbReference>
<dbReference type="AlphaFoldDB" id="A0AAX3M3I8"/>
<dbReference type="Proteomes" id="UP001220509">
    <property type="component" value="Chromosome"/>
</dbReference>
<dbReference type="EMBL" id="CP117416">
    <property type="protein sequence ID" value="WCT56144.1"/>
    <property type="molecule type" value="Genomic_DNA"/>
</dbReference>
<dbReference type="RefSeq" id="WP_273614451.1">
    <property type="nucleotide sequence ID" value="NZ_CP117416.1"/>
</dbReference>
<dbReference type="FunFam" id="3.40.50.300:FF:000533">
    <property type="entry name" value="Helicase, Snf2 family"/>
    <property type="match status" value="1"/>
</dbReference>
<reference evidence="7 8" key="1">
    <citation type="submission" date="2023-02" db="EMBL/GenBank/DDBJ databases">
        <title>Genome sequence of Paenibacillus kyungheensis KACC 18744.</title>
        <authorList>
            <person name="Kim S."/>
            <person name="Heo J."/>
            <person name="Kwon S.-W."/>
        </authorList>
    </citation>
    <scope>NUCLEOTIDE SEQUENCE [LARGE SCALE GENOMIC DNA]</scope>
    <source>
        <strain evidence="7 8">KACC 18744</strain>
    </source>
</reference>
<dbReference type="SMART" id="SM00487">
    <property type="entry name" value="DEXDc"/>
    <property type="match status" value="1"/>
</dbReference>
<sequence length="1158" mass="133350">MSTELHLPTIELWCGKTAFAKGKSYYRNGKVSFIQYDQQSSMYQAIVNIRAKLTEQVSINVDEEGEVYAQCSCPSLSSYDHYCQHIAAVLIHIYYAQQQGIVPILVESSAKPERSLAEEEQKVDTSQEDNRQIQQQHNDALQLTRHMLSLFADQKQRPSGSRTYFETRTTLQVEWICKPIAYGNRQYRIGIEMKVGPKRVYIVQQLIEFLEHVKRRESYYFSKSFTYDPELHSFARTDDRLIQHMLDIIQEEQQYGSWEAQGAIAGYHQQHQRLVLIPASHWKEMLEQLSHASSTALEYNGQQWGTVMPSQESLPIQFQLDRYEPESNKGSRDTTSLSAPPRYELHVEGLEHLIVLEWYETVISYGQLIHVPENECQRLSELQSMLQASEQYRTHQTMTIPEEQLEPFIEQVIPGLMTLGQVHMTRAVSEYIVRTPLQARLYLDRVRDRLLAGLEFQYGQVTINPLDLQVPSLPEGQILLRDGKQEEEIMMLLDEGSFVQTEGGYFLTDEDAEYEFLYHILPRLEQWVEVYATSAVKARVYNPLSAPKLKVNTDPRHDWLELTLELDGIAESQIIEVLNSLREQRRYHRLPNGALLPLEQQEFRKIIAFIQQTGMTKFMPLDHDLLDHTTNEEQTGQLVMRMPLIQGLAGLDQESTNESVQFGKSLRLLLDNMRNPDLREEHVPAHLAPILRDYQQYGYQWMRTLAHYGFGGILADDMGLGKTLQSITFLASMLSDIRRSGQPALIVTPASLMYNWQHEIRRFAPEIHICLIDGSKTERNRRWYQSLPQQSSEPEGSDRPAVDVIITSYPLLRRDLEQVYRSSFHTLILDEAQTFKNDLTQVAKAVKQIKAQYRFALTGTPIENSIYELWAIMHVVFPQLLGDKKSFADLSNETVAKRIRPFVLRRLKKDVLKELPDKQEHILISELLPEQKKLYAAYLARLQQDALKHLNDKAVPQNKIKILAGLTRLRQLCCHPALFVQQYEGGSAKLEQLLEIVEESLDAGKRLLIFSQFTEMLGIIGQELQQAQVPYFNLDGSTPVAERVELCNRYNQGERDIFLISLKAGGTGLNLTGADTVILYDLWWNPAVEEQAADRAHRIGQQNTVQVIRLIAQGTVEDKMFELQQTKKHLIDEVIQAGTEQPALTALTEEEIRQILMI</sequence>
<evidence type="ECO:0000256" key="2">
    <source>
        <dbReference type="PROSITE-ProRule" id="PRU00325"/>
    </source>
</evidence>
<keyword evidence="7" id="KW-0347">Helicase</keyword>
<dbReference type="InterPro" id="IPR000330">
    <property type="entry name" value="SNF2_N"/>
</dbReference>
<protein>
    <submittedName>
        <fullName evidence="7">DEAD/DEAH box helicase</fullName>
    </submittedName>
</protein>
<dbReference type="Gene3D" id="3.40.50.300">
    <property type="entry name" value="P-loop containing nucleotide triphosphate hydrolases"/>
    <property type="match status" value="1"/>
</dbReference>
<accession>A0AAX3M3I8</accession>
<feature type="domain" description="Helicase ATP-binding" evidence="5">
    <location>
        <begin position="703"/>
        <end position="879"/>
    </location>
</feature>
<keyword evidence="2" id="KW-0479">Metal-binding</keyword>
<dbReference type="InterPro" id="IPR049730">
    <property type="entry name" value="SNF2/RAD54-like_C"/>
</dbReference>
<evidence type="ECO:0000259" key="5">
    <source>
        <dbReference type="PROSITE" id="PS51192"/>
    </source>
</evidence>
<dbReference type="KEGG" id="pka:PQ456_01050"/>
<dbReference type="GO" id="GO:0016787">
    <property type="term" value="F:hydrolase activity"/>
    <property type="evidence" value="ECO:0007669"/>
    <property type="project" value="UniProtKB-KW"/>
</dbReference>
<evidence type="ECO:0000256" key="1">
    <source>
        <dbReference type="ARBA" id="ARBA00022801"/>
    </source>
</evidence>
<keyword evidence="7" id="KW-0547">Nucleotide-binding</keyword>
<evidence type="ECO:0000313" key="7">
    <source>
        <dbReference type="EMBL" id="WCT56144.1"/>
    </source>
</evidence>
<dbReference type="SUPFAM" id="SSF52540">
    <property type="entry name" value="P-loop containing nucleoside triphosphate hydrolases"/>
    <property type="match status" value="2"/>
</dbReference>
<feature type="compositionally biased region" description="Basic and acidic residues" evidence="3">
    <location>
        <begin position="115"/>
        <end position="131"/>
    </location>
</feature>
<feature type="region of interest" description="Disordered" evidence="3">
    <location>
        <begin position="115"/>
        <end position="134"/>
    </location>
</feature>
<dbReference type="Pfam" id="PF08455">
    <property type="entry name" value="SNF2_assoc"/>
    <property type="match status" value="1"/>
</dbReference>
<dbReference type="Pfam" id="PF04434">
    <property type="entry name" value="SWIM"/>
    <property type="match status" value="1"/>
</dbReference>
<name>A0AAX3M3I8_9BACL</name>
<organism evidence="7 8">
    <name type="scientific">Paenibacillus kyungheensis</name>
    <dbReference type="NCBI Taxonomy" id="1452732"/>
    <lineage>
        <taxon>Bacteria</taxon>
        <taxon>Bacillati</taxon>
        <taxon>Bacillota</taxon>
        <taxon>Bacilli</taxon>
        <taxon>Bacillales</taxon>
        <taxon>Paenibacillaceae</taxon>
        <taxon>Paenibacillus</taxon>
    </lineage>
</organism>
<dbReference type="Pfam" id="PF00271">
    <property type="entry name" value="Helicase_C"/>
    <property type="match status" value="1"/>
</dbReference>
<dbReference type="PROSITE" id="PS50966">
    <property type="entry name" value="ZF_SWIM"/>
    <property type="match status" value="1"/>
</dbReference>
<dbReference type="GO" id="GO:0004386">
    <property type="term" value="F:helicase activity"/>
    <property type="evidence" value="ECO:0007669"/>
    <property type="project" value="UniProtKB-KW"/>
</dbReference>
<evidence type="ECO:0000256" key="3">
    <source>
        <dbReference type="SAM" id="MobiDB-lite"/>
    </source>
</evidence>
<dbReference type="Pfam" id="PF00176">
    <property type="entry name" value="SNF2-rel_dom"/>
    <property type="match status" value="1"/>
</dbReference>
<dbReference type="InterPro" id="IPR001650">
    <property type="entry name" value="Helicase_C-like"/>
</dbReference>
<keyword evidence="7" id="KW-0067">ATP-binding</keyword>
<dbReference type="InterPro" id="IPR038718">
    <property type="entry name" value="SNF2-like_sf"/>
</dbReference>